<gene>
    <name evidence="2" type="ORF">BFG57_17125</name>
</gene>
<feature type="transmembrane region" description="Helical" evidence="1">
    <location>
        <begin position="31"/>
        <end position="49"/>
    </location>
</feature>
<comment type="caution">
    <text evidence="2">The sequence shown here is derived from an EMBL/GenBank/DDBJ whole genome shotgun (WGS) entry which is preliminary data.</text>
</comment>
<keyword evidence="1" id="KW-0812">Transmembrane</keyword>
<feature type="transmembrane region" description="Helical" evidence="1">
    <location>
        <begin position="90"/>
        <end position="109"/>
    </location>
</feature>
<sequence length="120" mass="14213">MRVFQFIMFTLPVPFLFCFYEYNSYLLRKDAHLLFPLFLLLIVVNGVLIRKINLRLILGVNMIMTILSLILGFVFLDDSWFFKPFGRDGAILFISLFYVFGQLLVRWFIFISKRPSDAIN</sequence>
<evidence type="ECO:0000256" key="1">
    <source>
        <dbReference type="SAM" id="Phobius"/>
    </source>
</evidence>
<name>A0A1E5LD89_9BACI</name>
<dbReference type="EMBL" id="MJEH01000037">
    <property type="protein sequence ID" value="OEH92041.1"/>
    <property type="molecule type" value="Genomic_DNA"/>
</dbReference>
<protein>
    <submittedName>
        <fullName evidence="2">Uncharacterized protein</fullName>
    </submittedName>
</protein>
<accession>A0A1E5LD89</accession>
<keyword evidence="1" id="KW-1133">Transmembrane helix</keyword>
<keyword evidence="1" id="KW-0472">Membrane</keyword>
<organism evidence="2 3">
    <name type="scientific">Bacillus solimangrovi</name>
    <dbReference type="NCBI Taxonomy" id="1305675"/>
    <lineage>
        <taxon>Bacteria</taxon>
        <taxon>Bacillati</taxon>
        <taxon>Bacillota</taxon>
        <taxon>Bacilli</taxon>
        <taxon>Bacillales</taxon>
        <taxon>Bacillaceae</taxon>
        <taxon>Bacillus</taxon>
    </lineage>
</organism>
<feature type="transmembrane region" description="Helical" evidence="1">
    <location>
        <begin position="7"/>
        <end position="25"/>
    </location>
</feature>
<proteinExistence type="predicted"/>
<feature type="transmembrane region" description="Helical" evidence="1">
    <location>
        <begin position="56"/>
        <end position="75"/>
    </location>
</feature>
<evidence type="ECO:0000313" key="2">
    <source>
        <dbReference type="EMBL" id="OEH92041.1"/>
    </source>
</evidence>
<dbReference type="AlphaFoldDB" id="A0A1E5LD89"/>
<reference evidence="2 3" key="1">
    <citation type="submission" date="2016-08" db="EMBL/GenBank/DDBJ databases">
        <title>Genome of Bacillus solimangrovi GH2-4.</title>
        <authorList>
            <person name="Lim S."/>
            <person name="Kim B.-C."/>
        </authorList>
    </citation>
    <scope>NUCLEOTIDE SEQUENCE [LARGE SCALE GENOMIC DNA]</scope>
    <source>
        <strain evidence="2 3">GH2-4</strain>
    </source>
</reference>
<dbReference type="Proteomes" id="UP000095209">
    <property type="component" value="Unassembled WGS sequence"/>
</dbReference>
<keyword evidence="3" id="KW-1185">Reference proteome</keyword>
<evidence type="ECO:0000313" key="3">
    <source>
        <dbReference type="Proteomes" id="UP000095209"/>
    </source>
</evidence>
<dbReference type="STRING" id="1305675.BFG57_17125"/>